<dbReference type="UniPathway" id="UPA00031">
    <property type="reaction ID" value="UER00012"/>
</dbReference>
<comment type="subunit">
    <text evidence="2 7">Homodimer.</text>
</comment>
<reference evidence="9 10" key="1">
    <citation type="journal article" date="2015" name="Genome Announc.">
        <title>Expanding the biotechnology potential of lactobacilli through comparative genomics of 213 strains and associated genera.</title>
        <authorList>
            <person name="Sun Z."/>
            <person name="Harris H.M."/>
            <person name="McCann A."/>
            <person name="Guo C."/>
            <person name="Argimon S."/>
            <person name="Zhang W."/>
            <person name="Yang X."/>
            <person name="Jeffery I.B."/>
            <person name="Cooney J.C."/>
            <person name="Kagawa T.F."/>
            <person name="Liu W."/>
            <person name="Song Y."/>
            <person name="Salvetti E."/>
            <person name="Wrobel A."/>
            <person name="Rasinkangas P."/>
            <person name="Parkhill J."/>
            <person name="Rea M.C."/>
            <person name="O'Sullivan O."/>
            <person name="Ritari J."/>
            <person name="Douillard F.P."/>
            <person name="Paul Ross R."/>
            <person name="Yang R."/>
            <person name="Briner A.E."/>
            <person name="Felis G.E."/>
            <person name="de Vos W.M."/>
            <person name="Barrangou R."/>
            <person name="Klaenhammer T.R."/>
            <person name="Caufield P.W."/>
            <person name="Cui Y."/>
            <person name="Zhang H."/>
            <person name="O'Toole P.W."/>
        </authorList>
    </citation>
    <scope>NUCLEOTIDE SEQUENCE [LARGE SCALE GENOMIC DNA]</scope>
    <source>
        <strain evidence="9 10">DSM 18630</strain>
    </source>
</reference>
<keyword evidence="7" id="KW-0028">Amino-acid biosynthesis</keyword>
<dbReference type="InterPro" id="IPR004839">
    <property type="entry name" value="Aminotransferase_I/II_large"/>
</dbReference>
<dbReference type="Gene3D" id="3.90.1150.10">
    <property type="entry name" value="Aspartate Aminotransferase, domain 1"/>
    <property type="match status" value="1"/>
</dbReference>
<comment type="caution">
    <text evidence="9">The sequence shown here is derived from an EMBL/GenBank/DDBJ whole genome shotgun (WGS) entry which is preliminary data.</text>
</comment>
<gene>
    <name evidence="7" type="primary">hisC</name>
    <name evidence="9" type="ORF">FC89_GL000330</name>
</gene>
<dbReference type="InterPro" id="IPR015422">
    <property type="entry name" value="PyrdxlP-dep_Trfase_small"/>
</dbReference>
<dbReference type="GO" id="GO:0004400">
    <property type="term" value="F:histidinol-phosphate transaminase activity"/>
    <property type="evidence" value="ECO:0007669"/>
    <property type="project" value="UniProtKB-UniRule"/>
</dbReference>
<evidence type="ECO:0000256" key="5">
    <source>
        <dbReference type="ARBA" id="ARBA00022898"/>
    </source>
</evidence>
<dbReference type="GO" id="GO:0030170">
    <property type="term" value="F:pyridoxal phosphate binding"/>
    <property type="evidence" value="ECO:0007669"/>
    <property type="project" value="InterPro"/>
</dbReference>
<protein>
    <recommendedName>
        <fullName evidence="7">Histidinol-phosphate aminotransferase</fullName>
        <ecNumber evidence="7">2.6.1.9</ecNumber>
    </recommendedName>
    <alternativeName>
        <fullName evidence="7">Imidazole acetol-phosphate transaminase</fullName>
    </alternativeName>
</protein>
<evidence type="ECO:0000256" key="4">
    <source>
        <dbReference type="ARBA" id="ARBA00022679"/>
    </source>
</evidence>
<dbReference type="AlphaFoldDB" id="A0A0R1VYS4"/>
<comment type="catalytic activity">
    <reaction evidence="7">
        <text>L-histidinol phosphate + 2-oxoglutarate = 3-(imidazol-4-yl)-2-oxopropyl phosphate + L-glutamate</text>
        <dbReference type="Rhea" id="RHEA:23744"/>
        <dbReference type="ChEBI" id="CHEBI:16810"/>
        <dbReference type="ChEBI" id="CHEBI:29985"/>
        <dbReference type="ChEBI" id="CHEBI:57766"/>
        <dbReference type="ChEBI" id="CHEBI:57980"/>
        <dbReference type="EC" id="2.6.1.9"/>
    </reaction>
</comment>
<sequence>MKEQIKKLANYIPEEPLASVKQRLGLKKLVRLSANENPFGTSDKVEAAVKNWNFAEGNRYPDGDATDLRRAVAEKLQVSQAQLVFGVGLDEIITMISRIFLQPGDQVIQTSPTFSEYALHAQIEGAQVIDVPCDPTTGKHDLPALLAQITDKTRLIWVCNPNNPTGAYTSVADLTKFLAEVPPEVLVVIDEAYIDYVTQNSAPSAIPLVQQFSNAVVLRTFSKAYGLANYRVGYAYADPKIVSYLQSVRLPYNLNSLTQTAALAALADQSFVASSVSQTAKERENWANFFQEQQIKFFPSQANFMFFYYPGALSLADYLLHHGFQLRKGLQQDWLRLTISGAAEGAELRKLMLNYRK</sequence>
<evidence type="ECO:0000256" key="2">
    <source>
        <dbReference type="ARBA" id="ARBA00011738"/>
    </source>
</evidence>
<dbReference type="EMBL" id="AZGB01000009">
    <property type="protein sequence ID" value="KRM07020.1"/>
    <property type="molecule type" value="Genomic_DNA"/>
</dbReference>
<dbReference type="Gene3D" id="3.40.640.10">
    <property type="entry name" value="Type I PLP-dependent aspartate aminotransferase-like (Major domain)"/>
    <property type="match status" value="1"/>
</dbReference>
<feature type="domain" description="Aminotransferase class I/classII large" evidence="8">
    <location>
        <begin position="28"/>
        <end position="342"/>
    </location>
</feature>
<organism evidence="9 10">
    <name type="scientific">Liquorilactobacillus ghanensis DSM 18630</name>
    <dbReference type="NCBI Taxonomy" id="1423750"/>
    <lineage>
        <taxon>Bacteria</taxon>
        <taxon>Bacillati</taxon>
        <taxon>Bacillota</taxon>
        <taxon>Bacilli</taxon>
        <taxon>Lactobacillales</taxon>
        <taxon>Lactobacillaceae</taxon>
        <taxon>Liquorilactobacillus</taxon>
    </lineage>
</organism>
<dbReference type="InterPro" id="IPR005861">
    <property type="entry name" value="HisP_aminotrans"/>
</dbReference>
<evidence type="ECO:0000256" key="6">
    <source>
        <dbReference type="ARBA" id="ARBA00023102"/>
    </source>
</evidence>
<feature type="modified residue" description="N6-(pyridoxal phosphate)lysine" evidence="7">
    <location>
        <position position="223"/>
    </location>
</feature>
<proteinExistence type="inferred from homology"/>
<dbReference type="CDD" id="cd00609">
    <property type="entry name" value="AAT_like"/>
    <property type="match status" value="1"/>
</dbReference>
<dbReference type="Pfam" id="PF00155">
    <property type="entry name" value="Aminotran_1_2"/>
    <property type="match status" value="1"/>
</dbReference>
<keyword evidence="6 7" id="KW-0368">Histidine biosynthesis</keyword>
<dbReference type="InterPro" id="IPR050106">
    <property type="entry name" value="HistidinolP_aminotransfase"/>
</dbReference>
<evidence type="ECO:0000313" key="9">
    <source>
        <dbReference type="EMBL" id="KRM07020.1"/>
    </source>
</evidence>
<keyword evidence="4 7" id="KW-0808">Transferase</keyword>
<evidence type="ECO:0000256" key="1">
    <source>
        <dbReference type="ARBA" id="ARBA00001933"/>
    </source>
</evidence>
<dbReference type="GO" id="GO:0000105">
    <property type="term" value="P:L-histidine biosynthetic process"/>
    <property type="evidence" value="ECO:0007669"/>
    <property type="project" value="UniProtKB-UniRule"/>
</dbReference>
<dbReference type="STRING" id="1423750.FC89_GL000330"/>
<evidence type="ECO:0000256" key="7">
    <source>
        <dbReference type="HAMAP-Rule" id="MF_01023"/>
    </source>
</evidence>
<dbReference type="NCBIfam" id="TIGR01141">
    <property type="entry name" value="hisC"/>
    <property type="match status" value="1"/>
</dbReference>
<evidence type="ECO:0000313" key="10">
    <source>
        <dbReference type="Proteomes" id="UP000051451"/>
    </source>
</evidence>
<dbReference type="RefSeq" id="WP_057871120.1">
    <property type="nucleotide sequence ID" value="NZ_AZGB01000009.1"/>
</dbReference>
<comment type="pathway">
    <text evidence="7">Amino-acid biosynthesis; L-histidine biosynthesis; L-histidine from 5-phospho-alpha-D-ribose 1-diphosphate: step 7/9.</text>
</comment>
<dbReference type="SUPFAM" id="SSF53383">
    <property type="entry name" value="PLP-dependent transferases"/>
    <property type="match status" value="1"/>
</dbReference>
<keyword evidence="3 7" id="KW-0032">Aminotransferase</keyword>
<keyword evidence="10" id="KW-1185">Reference proteome</keyword>
<dbReference type="InterPro" id="IPR015421">
    <property type="entry name" value="PyrdxlP-dep_Trfase_major"/>
</dbReference>
<dbReference type="PATRIC" id="fig|1423750.3.peg.340"/>
<dbReference type="PANTHER" id="PTHR43643:SF3">
    <property type="entry name" value="HISTIDINOL-PHOSPHATE AMINOTRANSFERASE"/>
    <property type="match status" value="1"/>
</dbReference>
<evidence type="ECO:0000256" key="3">
    <source>
        <dbReference type="ARBA" id="ARBA00022576"/>
    </source>
</evidence>
<dbReference type="EC" id="2.6.1.9" evidence="7"/>
<name>A0A0R1VYS4_9LACO</name>
<accession>A0A0R1VYS4</accession>
<dbReference type="OrthoDB" id="9813612at2"/>
<dbReference type="PANTHER" id="PTHR43643">
    <property type="entry name" value="HISTIDINOL-PHOSPHATE AMINOTRANSFERASE 2"/>
    <property type="match status" value="1"/>
</dbReference>
<comment type="similarity">
    <text evidence="7">Belongs to the class-II pyridoxal-phosphate-dependent aminotransferase family. Histidinol-phosphate aminotransferase subfamily.</text>
</comment>
<dbReference type="InterPro" id="IPR015424">
    <property type="entry name" value="PyrdxlP-dep_Trfase"/>
</dbReference>
<keyword evidence="5 7" id="KW-0663">Pyridoxal phosphate</keyword>
<dbReference type="GeneID" id="98318385"/>
<comment type="cofactor">
    <cofactor evidence="1 7">
        <name>pyridoxal 5'-phosphate</name>
        <dbReference type="ChEBI" id="CHEBI:597326"/>
    </cofactor>
</comment>
<dbReference type="HAMAP" id="MF_01023">
    <property type="entry name" value="HisC_aminotrans_2"/>
    <property type="match status" value="1"/>
</dbReference>
<evidence type="ECO:0000259" key="8">
    <source>
        <dbReference type="Pfam" id="PF00155"/>
    </source>
</evidence>
<dbReference type="Proteomes" id="UP000051451">
    <property type="component" value="Unassembled WGS sequence"/>
</dbReference>